<feature type="domain" description="S-adenosylmethionine-dependent methyltransferase" evidence="5">
    <location>
        <begin position="23"/>
        <end position="290"/>
    </location>
</feature>
<evidence type="ECO:0000259" key="5">
    <source>
        <dbReference type="Pfam" id="PF10672"/>
    </source>
</evidence>
<dbReference type="PANTHER" id="PTHR43042">
    <property type="entry name" value="SAM-DEPENDENT METHYLTRANSFERASE"/>
    <property type="match status" value="1"/>
</dbReference>
<evidence type="ECO:0000256" key="1">
    <source>
        <dbReference type="ARBA" id="ARBA00022552"/>
    </source>
</evidence>
<dbReference type="RefSeq" id="WP_153501187.1">
    <property type="nucleotide sequence ID" value="NZ_WIRE01000001.1"/>
</dbReference>
<keyword evidence="7" id="KW-1185">Reference proteome</keyword>
<evidence type="ECO:0000256" key="3">
    <source>
        <dbReference type="ARBA" id="ARBA00022679"/>
    </source>
</evidence>
<dbReference type="EMBL" id="WIRE01000001">
    <property type="protein sequence ID" value="MQX53839.1"/>
    <property type="molecule type" value="Genomic_DNA"/>
</dbReference>
<dbReference type="GO" id="GO:0006364">
    <property type="term" value="P:rRNA processing"/>
    <property type="evidence" value="ECO:0007669"/>
    <property type="project" value="UniProtKB-KW"/>
</dbReference>
<dbReference type="InterPro" id="IPR029063">
    <property type="entry name" value="SAM-dependent_MTases_sf"/>
</dbReference>
<accession>A0A6N7LTN4</accession>
<dbReference type="Proteomes" id="UP000469421">
    <property type="component" value="Unassembled WGS sequence"/>
</dbReference>
<dbReference type="PANTHER" id="PTHR43042:SF3">
    <property type="entry name" value="RIBOSOMAL RNA LARGE SUBUNIT METHYLTRANSFERASE YWBD-RELATED"/>
    <property type="match status" value="1"/>
</dbReference>
<dbReference type="Pfam" id="PF10672">
    <property type="entry name" value="Methyltrans_SAM"/>
    <property type="match status" value="1"/>
</dbReference>
<dbReference type="Gene3D" id="3.40.50.150">
    <property type="entry name" value="Vaccinia Virus protein VP39"/>
    <property type="match status" value="1"/>
</dbReference>
<keyword evidence="4" id="KW-0949">S-adenosyl-L-methionine</keyword>
<evidence type="ECO:0000313" key="7">
    <source>
        <dbReference type="Proteomes" id="UP000469421"/>
    </source>
</evidence>
<reference evidence="6 7" key="1">
    <citation type="submission" date="2019-10" db="EMBL/GenBank/DDBJ databases">
        <title>Alcanivorax sp.PA15-N-34 draft genome sequence.</title>
        <authorList>
            <person name="Liao X."/>
            <person name="Shao Z."/>
        </authorList>
    </citation>
    <scope>NUCLEOTIDE SEQUENCE [LARGE SCALE GENOMIC DNA]</scope>
    <source>
        <strain evidence="6 7">PA15-N-34</strain>
    </source>
</reference>
<keyword evidence="2" id="KW-0489">Methyltransferase</keyword>
<dbReference type="GO" id="GO:0008168">
    <property type="term" value="F:methyltransferase activity"/>
    <property type="evidence" value="ECO:0007669"/>
    <property type="project" value="UniProtKB-KW"/>
</dbReference>
<proteinExistence type="predicted"/>
<name>A0A6N7LTN4_9GAMM</name>
<comment type="caution">
    <text evidence="6">The sequence shown here is derived from an EMBL/GenBank/DDBJ whole genome shotgun (WGS) entry which is preliminary data.</text>
</comment>
<dbReference type="AlphaFoldDB" id="A0A6N7LTN4"/>
<protein>
    <recommendedName>
        <fullName evidence="5">S-adenosylmethionine-dependent methyltransferase domain-containing protein</fullName>
    </recommendedName>
</protein>
<evidence type="ECO:0000313" key="6">
    <source>
        <dbReference type="EMBL" id="MQX53839.1"/>
    </source>
</evidence>
<evidence type="ECO:0000256" key="2">
    <source>
        <dbReference type="ARBA" id="ARBA00022603"/>
    </source>
</evidence>
<dbReference type="GO" id="GO:0032259">
    <property type="term" value="P:methylation"/>
    <property type="evidence" value="ECO:0007669"/>
    <property type="project" value="UniProtKB-KW"/>
</dbReference>
<dbReference type="CDD" id="cd02440">
    <property type="entry name" value="AdoMet_MTases"/>
    <property type="match status" value="1"/>
</dbReference>
<dbReference type="SUPFAM" id="SSF53335">
    <property type="entry name" value="S-adenosyl-L-methionine-dependent methyltransferases"/>
    <property type="match status" value="1"/>
</dbReference>
<organism evidence="6 7">
    <name type="scientific">Alcanivorax sediminis</name>
    <dbReference type="NCBI Taxonomy" id="2663008"/>
    <lineage>
        <taxon>Bacteria</taxon>
        <taxon>Pseudomonadati</taxon>
        <taxon>Pseudomonadota</taxon>
        <taxon>Gammaproteobacteria</taxon>
        <taxon>Oceanospirillales</taxon>
        <taxon>Alcanivoracaceae</taxon>
        <taxon>Alcanivorax</taxon>
    </lineage>
</organism>
<dbReference type="InterPro" id="IPR019614">
    <property type="entry name" value="SAM-dep_methyl-trfase"/>
</dbReference>
<keyword evidence="3" id="KW-0808">Transferase</keyword>
<sequence length="310" mass="34606">MSASRISDLLAPYLVPVSAEKIRYFHGRGKTVPELEWLTVDRFDPVLVATVFRAQSEDTLQDLRISLQAAMASLECTALVVQHRYDGKADNEVVCGELPAEPVAQEQGMKYKLDFQRGQNLGFFADMSEGRRWIRERAEGKKVLNLFSFTCSFSVAALAGGADSVVNIDLSDAALTLGKQNHALNGFQAAQVHYLPHNIFRSWKKLHSLGRYDIIVIDPPSAQKGSFMVEKDYPKVLRKLHRLLAPEAEILACVNAPWLNYAWLEQCVEENLPGAVKVSRLSGAAGFDEAGEPALKTIHYRYTRPEELDN</sequence>
<evidence type="ECO:0000256" key="4">
    <source>
        <dbReference type="ARBA" id="ARBA00022691"/>
    </source>
</evidence>
<gene>
    <name evidence="6" type="ORF">GFN93_11305</name>
</gene>
<keyword evidence="1" id="KW-0698">rRNA processing</keyword>